<dbReference type="Pfam" id="PF01420">
    <property type="entry name" value="Methylase_S"/>
    <property type="match status" value="2"/>
</dbReference>
<dbReference type="Gene3D" id="3.90.220.20">
    <property type="entry name" value="DNA methylase specificity domains"/>
    <property type="match status" value="2"/>
</dbReference>
<gene>
    <name evidence="6" type="ORF">B5E44_04650</name>
</gene>
<dbReference type="InterPro" id="IPR051212">
    <property type="entry name" value="Type-I_RE_S_subunit"/>
</dbReference>
<dbReference type="GO" id="GO:0009307">
    <property type="term" value="P:DNA restriction-modification system"/>
    <property type="evidence" value="ECO:0007669"/>
    <property type="project" value="UniProtKB-KW"/>
</dbReference>
<dbReference type="GeneID" id="78204121"/>
<keyword evidence="2" id="KW-0680">Restriction system</keyword>
<comment type="caution">
    <text evidence="6">The sequence shown here is derived from an EMBL/GenBank/DDBJ whole genome shotgun (WGS) entry which is preliminary data.</text>
</comment>
<dbReference type="InterPro" id="IPR000055">
    <property type="entry name" value="Restrct_endonuc_typeI_TRD"/>
</dbReference>
<name>A0A1Y4W503_9LACO</name>
<comment type="similarity">
    <text evidence="1">Belongs to the type-I restriction system S methylase family.</text>
</comment>
<dbReference type="AlphaFoldDB" id="A0A1Y4W503"/>
<evidence type="ECO:0000256" key="2">
    <source>
        <dbReference type="ARBA" id="ARBA00022747"/>
    </source>
</evidence>
<accession>A0A1Y4W503</accession>
<comment type="subunit">
    <text evidence="4">The methyltransferase is composed of M and S polypeptides.</text>
</comment>
<reference evidence="7" key="1">
    <citation type="submission" date="2017-04" db="EMBL/GenBank/DDBJ databases">
        <title>Function of individual gut microbiota members based on whole genome sequencing of pure cultures obtained from chicken caecum.</title>
        <authorList>
            <person name="Medvecky M."/>
            <person name="Cejkova D."/>
            <person name="Polansky O."/>
            <person name="Karasova D."/>
            <person name="Kubasova T."/>
            <person name="Cizek A."/>
            <person name="Rychlik I."/>
        </authorList>
    </citation>
    <scope>NUCLEOTIDE SEQUENCE [LARGE SCALE GENOMIC DNA]</scope>
    <source>
        <strain evidence="7">An101</strain>
    </source>
</reference>
<sequence>MTPEQLKASILQYAVEGKLVKQDPNDEPASELLKKIENEKDQLIEEGKIKRSRKLSAITDEEKPFDIPKNWTYGRLKQITTFGNFDSVKGTSIPDNSWVVDMKDVRKDGGGFLAIVRKKSTDIYKSNKYSFSKNAVLYGKLRPYLRKVEVAKADGFTTTEMFPINVVDINTLIPQYLRYVMLSPYFVDLVNDSMYGMKMPRVGTTFLAKMVIPLPPLEEQKRIVAKIEKLMPLVDEYAESYNRLQKIDNEFEDKLKQSVLQYAMEGKLVKQNPSDEPASELIKKIENEKAELIKEGKIKKSKKLPAITDDEKPFDIPDSWEWVRLGNITIYQNGYAYKSSQLTKIKRGLPVIKSQNIMTLNVVIKDNNDYVEQPNDRMLRSQINKGDLLMCLSSQSQNPEPLGKTAIYNLDEPALLNQRVLKLKLIDQSMTKLVFYFINSPWFHYTVSHKGSGSGQSNLKLNHVRNMLLPVPPLEEQKRIVTKIEELMTSINKISK</sequence>
<evidence type="ECO:0000256" key="4">
    <source>
        <dbReference type="ARBA" id="ARBA00038652"/>
    </source>
</evidence>
<evidence type="ECO:0000313" key="7">
    <source>
        <dbReference type="Proteomes" id="UP000195859"/>
    </source>
</evidence>
<dbReference type="SUPFAM" id="SSF116734">
    <property type="entry name" value="DNA methylase specificity domain"/>
    <property type="match status" value="2"/>
</dbReference>
<keyword evidence="3" id="KW-0238">DNA-binding</keyword>
<dbReference type="PANTHER" id="PTHR43140:SF1">
    <property type="entry name" value="TYPE I RESTRICTION ENZYME ECOKI SPECIFICITY SUBUNIT"/>
    <property type="match status" value="1"/>
</dbReference>
<evidence type="ECO:0000256" key="1">
    <source>
        <dbReference type="ARBA" id="ARBA00010923"/>
    </source>
</evidence>
<dbReference type="Proteomes" id="UP000195859">
    <property type="component" value="Unassembled WGS sequence"/>
</dbReference>
<proteinExistence type="inferred from homology"/>
<feature type="domain" description="Type I restriction modification DNA specificity" evidence="5">
    <location>
        <begin position="112"/>
        <end position="230"/>
    </location>
</feature>
<dbReference type="PANTHER" id="PTHR43140">
    <property type="entry name" value="TYPE-1 RESTRICTION ENZYME ECOKI SPECIFICITY PROTEIN"/>
    <property type="match status" value="1"/>
</dbReference>
<dbReference type="RefSeq" id="WP_087301072.1">
    <property type="nucleotide sequence ID" value="NZ_NFKZ01000007.1"/>
</dbReference>
<dbReference type="InterPro" id="IPR044946">
    <property type="entry name" value="Restrct_endonuc_typeI_TRD_sf"/>
</dbReference>
<organism evidence="6 7">
    <name type="scientific">Lactobacillus gallinarum</name>
    <dbReference type="NCBI Taxonomy" id="52242"/>
    <lineage>
        <taxon>Bacteria</taxon>
        <taxon>Bacillati</taxon>
        <taxon>Bacillota</taxon>
        <taxon>Bacilli</taxon>
        <taxon>Lactobacillales</taxon>
        <taxon>Lactobacillaceae</taxon>
        <taxon>Lactobacillus</taxon>
    </lineage>
</organism>
<dbReference type="GO" id="GO:0003677">
    <property type="term" value="F:DNA binding"/>
    <property type="evidence" value="ECO:0007669"/>
    <property type="project" value="UniProtKB-KW"/>
</dbReference>
<evidence type="ECO:0000259" key="5">
    <source>
        <dbReference type="Pfam" id="PF01420"/>
    </source>
</evidence>
<evidence type="ECO:0000313" key="6">
    <source>
        <dbReference type="EMBL" id="OUQ76626.1"/>
    </source>
</evidence>
<feature type="domain" description="Type I restriction modification DNA specificity" evidence="5">
    <location>
        <begin position="317"/>
        <end position="491"/>
    </location>
</feature>
<evidence type="ECO:0000256" key="3">
    <source>
        <dbReference type="ARBA" id="ARBA00023125"/>
    </source>
</evidence>
<protein>
    <recommendedName>
        <fullName evidence="5">Type I restriction modification DNA specificity domain-containing protein</fullName>
    </recommendedName>
</protein>
<dbReference type="EMBL" id="NFLZ01000008">
    <property type="protein sequence ID" value="OUQ76626.1"/>
    <property type="molecule type" value="Genomic_DNA"/>
</dbReference>